<dbReference type="Proteomes" id="UP000800200">
    <property type="component" value="Unassembled WGS sequence"/>
</dbReference>
<organism evidence="1 2">
    <name type="scientific">Zopfia rhizophila CBS 207.26</name>
    <dbReference type="NCBI Taxonomy" id="1314779"/>
    <lineage>
        <taxon>Eukaryota</taxon>
        <taxon>Fungi</taxon>
        <taxon>Dikarya</taxon>
        <taxon>Ascomycota</taxon>
        <taxon>Pezizomycotina</taxon>
        <taxon>Dothideomycetes</taxon>
        <taxon>Dothideomycetes incertae sedis</taxon>
        <taxon>Zopfiaceae</taxon>
        <taxon>Zopfia</taxon>
    </lineage>
</organism>
<evidence type="ECO:0000313" key="2">
    <source>
        <dbReference type="Proteomes" id="UP000800200"/>
    </source>
</evidence>
<protein>
    <recommendedName>
        <fullName evidence="3">Beta-lactamase-related domain-containing protein</fullName>
    </recommendedName>
</protein>
<dbReference type="AlphaFoldDB" id="A0A6A6ERY9"/>
<evidence type="ECO:0000313" key="1">
    <source>
        <dbReference type="EMBL" id="KAF2193549.1"/>
    </source>
</evidence>
<name>A0A6A6ERY9_9PEZI</name>
<evidence type="ECO:0008006" key="3">
    <source>
        <dbReference type="Google" id="ProtNLM"/>
    </source>
</evidence>
<keyword evidence="2" id="KW-1185">Reference proteome</keyword>
<dbReference type="EMBL" id="ML994613">
    <property type="protein sequence ID" value="KAF2193549.1"/>
    <property type="molecule type" value="Genomic_DNA"/>
</dbReference>
<reference evidence="1" key="1">
    <citation type="journal article" date="2020" name="Stud. Mycol.">
        <title>101 Dothideomycetes genomes: a test case for predicting lifestyles and emergence of pathogens.</title>
        <authorList>
            <person name="Haridas S."/>
            <person name="Albert R."/>
            <person name="Binder M."/>
            <person name="Bloem J."/>
            <person name="Labutti K."/>
            <person name="Salamov A."/>
            <person name="Andreopoulos B."/>
            <person name="Baker S."/>
            <person name="Barry K."/>
            <person name="Bills G."/>
            <person name="Bluhm B."/>
            <person name="Cannon C."/>
            <person name="Castanera R."/>
            <person name="Culley D."/>
            <person name="Daum C."/>
            <person name="Ezra D."/>
            <person name="Gonzalez J."/>
            <person name="Henrissat B."/>
            <person name="Kuo A."/>
            <person name="Liang C."/>
            <person name="Lipzen A."/>
            <person name="Lutzoni F."/>
            <person name="Magnuson J."/>
            <person name="Mondo S."/>
            <person name="Nolan M."/>
            <person name="Ohm R."/>
            <person name="Pangilinan J."/>
            <person name="Park H.-J."/>
            <person name="Ramirez L."/>
            <person name="Alfaro M."/>
            <person name="Sun H."/>
            <person name="Tritt A."/>
            <person name="Yoshinaga Y."/>
            <person name="Zwiers L.-H."/>
            <person name="Turgeon B."/>
            <person name="Goodwin S."/>
            <person name="Spatafora J."/>
            <person name="Crous P."/>
            <person name="Grigoriev I."/>
        </authorList>
    </citation>
    <scope>NUCLEOTIDE SEQUENCE</scope>
    <source>
        <strain evidence="1">CBS 207.26</strain>
    </source>
</reference>
<sequence>MSFFNNGNHKNGNVYLVPNGHLLHDQMRLLLQLVLALLLGVKAPPKHKSPRKSKTRLIEVAAGGIGAGAVEVGVGARGVEEDEVWGGAEFVICLCVSLPLSSVDFWGEQYRRFGNSARSRRWNRVGRLKMERAVVTEEIFHHSATTQGFVGAIFLVPRTHSGVVVMTNATPRMDAADFSARLLLSVLLDTKLLRVSRASQPRQWRYSLAGSISSHLSWTALKQIFLPRTHWLCRQGHPSLRRVISRSWLRHKMRVCMSQCKPCNGDTFFRTSDREREIVDCGMWFMPFPRFHQSLTWQHDRLMETEVFSKEGGEERARL</sequence>
<proteinExistence type="predicted"/>
<gene>
    <name evidence="1" type="ORF">K469DRAFT_745119</name>
</gene>
<accession>A0A6A6ERY9</accession>
<dbReference type="OrthoDB" id="5946976at2759"/>